<dbReference type="KEGG" id="hazt:108683368"/>
<dbReference type="Pfam" id="PF01403">
    <property type="entry name" value="Sema"/>
    <property type="match status" value="1"/>
</dbReference>
<evidence type="ECO:0000256" key="6">
    <source>
        <dbReference type="PROSITE-ProRule" id="PRU00352"/>
    </source>
</evidence>
<feature type="domain" description="Sema" evidence="8">
    <location>
        <begin position="1"/>
        <end position="422"/>
    </location>
</feature>
<gene>
    <name evidence="10" type="primary">LOC108683368</name>
</gene>
<dbReference type="SMART" id="SM00630">
    <property type="entry name" value="Sema"/>
    <property type="match status" value="1"/>
</dbReference>
<evidence type="ECO:0000313" key="9">
    <source>
        <dbReference type="Proteomes" id="UP000694843"/>
    </source>
</evidence>
<organism evidence="9 10">
    <name type="scientific">Hyalella azteca</name>
    <name type="common">Amphipod</name>
    <dbReference type="NCBI Taxonomy" id="294128"/>
    <lineage>
        <taxon>Eukaryota</taxon>
        <taxon>Metazoa</taxon>
        <taxon>Ecdysozoa</taxon>
        <taxon>Arthropoda</taxon>
        <taxon>Crustacea</taxon>
        <taxon>Multicrustacea</taxon>
        <taxon>Malacostraca</taxon>
        <taxon>Eumalacostraca</taxon>
        <taxon>Peracarida</taxon>
        <taxon>Amphipoda</taxon>
        <taxon>Senticaudata</taxon>
        <taxon>Talitrida</taxon>
        <taxon>Talitroidea</taxon>
        <taxon>Hyalellidae</taxon>
        <taxon>Hyalella</taxon>
    </lineage>
</organism>
<comment type="subcellular location">
    <subcellularLocation>
        <location evidence="1">Membrane</location>
    </subcellularLocation>
</comment>
<dbReference type="InterPro" id="IPR002165">
    <property type="entry name" value="Plexin_repeat"/>
</dbReference>
<dbReference type="InterPro" id="IPR016201">
    <property type="entry name" value="PSI"/>
</dbReference>
<dbReference type="SUPFAM" id="SSF101912">
    <property type="entry name" value="Sema domain"/>
    <property type="match status" value="1"/>
</dbReference>
<evidence type="ECO:0000256" key="7">
    <source>
        <dbReference type="SAM" id="Phobius"/>
    </source>
</evidence>
<evidence type="ECO:0000256" key="5">
    <source>
        <dbReference type="ARBA" id="ARBA00023180"/>
    </source>
</evidence>
<dbReference type="GO" id="GO:0005886">
    <property type="term" value="C:plasma membrane"/>
    <property type="evidence" value="ECO:0007669"/>
    <property type="project" value="TreeGrafter"/>
</dbReference>
<dbReference type="Gene3D" id="3.30.1680.10">
    <property type="entry name" value="ligand-binding face of the semaphorins, domain 2"/>
    <property type="match status" value="1"/>
</dbReference>
<dbReference type="RefSeq" id="XP_047740735.1">
    <property type="nucleotide sequence ID" value="XM_047884779.1"/>
</dbReference>
<dbReference type="GO" id="GO:0007411">
    <property type="term" value="P:axon guidance"/>
    <property type="evidence" value="ECO:0007669"/>
    <property type="project" value="TreeGrafter"/>
</dbReference>
<dbReference type="AlphaFoldDB" id="A0A979FX69"/>
<keyword evidence="7" id="KW-1133">Transmembrane helix</keyword>
<feature type="transmembrane region" description="Helical" evidence="7">
    <location>
        <begin position="751"/>
        <end position="773"/>
    </location>
</feature>
<dbReference type="InterPro" id="IPR036352">
    <property type="entry name" value="Semap_dom_sf"/>
</dbReference>
<name>A0A979FX69_HYAAZ</name>
<evidence type="ECO:0000256" key="2">
    <source>
        <dbReference type="ARBA" id="ARBA00022902"/>
    </source>
</evidence>
<dbReference type="SUPFAM" id="SSF103575">
    <property type="entry name" value="Plexin repeat"/>
    <property type="match status" value="1"/>
</dbReference>
<dbReference type="PANTHER" id="PTHR11036">
    <property type="entry name" value="SEMAPHORIN"/>
    <property type="match status" value="1"/>
</dbReference>
<evidence type="ECO:0000313" key="10">
    <source>
        <dbReference type="RefSeq" id="XP_047740735.1"/>
    </source>
</evidence>
<keyword evidence="7" id="KW-0812">Transmembrane</keyword>
<dbReference type="GeneID" id="108683368"/>
<dbReference type="GO" id="GO:0030215">
    <property type="term" value="F:semaphorin receptor binding"/>
    <property type="evidence" value="ECO:0007669"/>
    <property type="project" value="InterPro"/>
</dbReference>
<keyword evidence="3 7" id="KW-0472">Membrane</keyword>
<dbReference type="InterPro" id="IPR027231">
    <property type="entry name" value="Semaphorin"/>
</dbReference>
<keyword evidence="9" id="KW-1185">Reference proteome</keyword>
<feature type="non-terminal residue" evidence="10">
    <location>
        <position position="1"/>
    </location>
</feature>
<evidence type="ECO:0000256" key="3">
    <source>
        <dbReference type="ARBA" id="ARBA00023136"/>
    </source>
</evidence>
<keyword evidence="5" id="KW-0325">Glycoprotein</keyword>
<proteinExistence type="predicted"/>
<evidence type="ECO:0000256" key="1">
    <source>
        <dbReference type="ARBA" id="ARBA00004370"/>
    </source>
</evidence>
<reference evidence="10" key="1">
    <citation type="submission" date="2025-08" db="UniProtKB">
        <authorList>
            <consortium name="RefSeq"/>
        </authorList>
    </citation>
    <scope>IDENTIFICATION</scope>
    <source>
        <tissue evidence="10">Whole organism</tissue>
    </source>
</reference>
<dbReference type="GO" id="GO:0030335">
    <property type="term" value="P:positive regulation of cell migration"/>
    <property type="evidence" value="ECO:0007669"/>
    <property type="project" value="TreeGrafter"/>
</dbReference>
<protein>
    <submittedName>
        <fullName evidence="10">Semaphorin-1A-like</fullName>
    </submittedName>
</protein>
<dbReference type="Proteomes" id="UP000694843">
    <property type="component" value="Unplaced"/>
</dbReference>
<dbReference type="PANTHER" id="PTHR11036:SF127">
    <property type="entry name" value="SEMAPHORIN-1A"/>
    <property type="match status" value="1"/>
</dbReference>
<dbReference type="InterPro" id="IPR015943">
    <property type="entry name" value="WD40/YVTN_repeat-like_dom_sf"/>
</dbReference>
<keyword evidence="4" id="KW-1015">Disulfide bond</keyword>
<dbReference type="OrthoDB" id="9988752at2759"/>
<evidence type="ECO:0000256" key="4">
    <source>
        <dbReference type="ARBA" id="ARBA00023157"/>
    </source>
</evidence>
<dbReference type="PROSITE" id="PS51004">
    <property type="entry name" value="SEMA"/>
    <property type="match status" value="1"/>
</dbReference>
<keyword evidence="2" id="KW-0524">Neurogenesis</keyword>
<dbReference type="InterPro" id="IPR001627">
    <property type="entry name" value="Semap_dom"/>
</dbReference>
<comment type="caution">
    <text evidence="6">Lacks conserved residue(s) required for the propagation of feature annotation.</text>
</comment>
<accession>A0A979FX69</accession>
<dbReference type="SMART" id="SM00423">
    <property type="entry name" value="PSI"/>
    <property type="match status" value="1"/>
</dbReference>
<dbReference type="Gene3D" id="2.130.10.10">
    <property type="entry name" value="YVTN repeat-like/Quinoprotein amine dehydrogenase"/>
    <property type="match status" value="2"/>
</dbReference>
<dbReference type="Pfam" id="PF01437">
    <property type="entry name" value="PSI"/>
    <property type="match status" value="1"/>
</dbReference>
<sequence>EHDVQSFYGNESHTDHFRLLQRDGDYILVGARGFTSTSIRYGLFYEIISRIVWYSTDSDSSMCFNKGKSESDCQNYIRVLAKKSEGEFLVCGTNAYKPLCRDYTVQSNGSLTYVEDTGVGKCPFDPRHNSTFVFAAPGFVHSFEYGDHVFFFLRETAVEYMNCGKLVYSRVARVCKRDNGGGVAMYQNLWTSFLKTRLNCSVSGEFPFYFDEIQSTSDVVEGLYNGEPHSLVYAIFNTPPNSIPGSAVCVFSMKDIQESFAGRFKHQETMNSNWLPVLPHKVPEPRPGECVNDSSSLPEFNLNFAKTHPLMDRAVPAFYSRPLLVKASFDFKLSKLAVDPQVQLLTSGFVDVLFLATDSGVILKMINALAPHSNEQVESVIIEEIHLFDEPTPVANLQLAQQTTGETKLIVITDDAVTAVPLHRCHRATSCSDCVALQDPYCAWFEGAGVCASAHSNLSKPVFQNVTSGVHYQCPKKGENSLEPVDAPSPVAAAAATGDVSGETTTPPAMCPPCQCADSHSFPAPHASPPHFTPSLTTHPLMGLPPRGPVGTSSGEVEYPATHLLPPLLSPPGSNDINGYTISNEDPLVRGIAVGGGGRGGKGLYLPSDEDTRSTYAADEIGIVFKDGKTLTGMPSPMCLVRCLPNMLKVTVENVELTGKIVRCLPNMLKVTVETVELTGKCSRDGLTCCIKSLVLEQLLKLLMLIYTATLFSCLNGSKVSLIRLMTLHCNDAVKAFCSSEGAPIYSAETLAIAVTTACVAALVIGFILGFLFSRKCRGDEYSHSYSGTPYLESKLNKCDNLVQTADPNMYSSHTNGKQFNNLVTTYNPKNINGKSNANTTTTDVKPAKCAYI</sequence>
<dbReference type="GO" id="GO:0045499">
    <property type="term" value="F:chemorepellent activity"/>
    <property type="evidence" value="ECO:0007669"/>
    <property type="project" value="TreeGrafter"/>
</dbReference>
<evidence type="ECO:0000259" key="8">
    <source>
        <dbReference type="PROSITE" id="PS51004"/>
    </source>
</evidence>
<dbReference type="GO" id="GO:0071526">
    <property type="term" value="P:semaphorin-plexin signaling pathway"/>
    <property type="evidence" value="ECO:0007669"/>
    <property type="project" value="TreeGrafter"/>
</dbReference>